<evidence type="ECO:0000259" key="1">
    <source>
        <dbReference type="Pfam" id="PF06985"/>
    </source>
</evidence>
<dbReference type="EMBL" id="JAUIRO010000005">
    <property type="protein sequence ID" value="KAK0712604.1"/>
    <property type="molecule type" value="Genomic_DNA"/>
</dbReference>
<dbReference type="GeneID" id="85317754"/>
<organism evidence="2 3">
    <name type="scientific">Lasiosphaeria miniovina</name>
    <dbReference type="NCBI Taxonomy" id="1954250"/>
    <lineage>
        <taxon>Eukaryota</taxon>
        <taxon>Fungi</taxon>
        <taxon>Dikarya</taxon>
        <taxon>Ascomycota</taxon>
        <taxon>Pezizomycotina</taxon>
        <taxon>Sordariomycetes</taxon>
        <taxon>Sordariomycetidae</taxon>
        <taxon>Sordariales</taxon>
        <taxon>Lasiosphaeriaceae</taxon>
        <taxon>Lasiosphaeria</taxon>
    </lineage>
</organism>
<protein>
    <submittedName>
        <fullName evidence="2">Heterokaryon incompatibility protein-domain-containing protein</fullName>
    </submittedName>
</protein>
<dbReference type="InterPro" id="IPR010730">
    <property type="entry name" value="HET"/>
</dbReference>
<reference evidence="2" key="1">
    <citation type="submission" date="2023-06" db="EMBL/GenBank/DDBJ databases">
        <title>Genome-scale phylogeny and comparative genomics of the fungal order Sordariales.</title>
        <authorList>
            <consortium name="Lawrence Berkeley National Laboratory"/>
            <person name="Hensen N."/>
            <person name="Bonometti L."/>
            <person name="Westerberg I."/>
            <person name="Brannstrom I.O."/>
            <person name="Guillou S."/>
            <person name="Cros-Aarteil S."/>
            <person name="Calhoun S."/>
            <person name="Haridas S."/>
            <person name="Kuo A."/>
            <person name="Mondo S."/>
            <person name="Pangilinan J."/>
            <person name="Riley R."/>
            <person name="LaButti K."/>
            <person name="Andreopoulos B."/>
            <person name="Lipzen A."/>
            <person name="Chen C."/>
            <person name="Yanf M."/>
            <person name="Daum C."/>
            <person name="Ng V."/>
            <person name="Clum A."/>
            <person name="Steindorff A."/>
            <person name="Ohm R."/>
            <person name="Martin F."/>
            <person name="Silar P."/>
            <person name="Natvig D."/>
            <person name="Lalanne C."/>
            <person name="Gautier V."/>
            <person name="Ament-velasquez S.L."/>
            <person name="Kruys A."/>
            <person name="Hutchinson M.I."/>
            <person name="Powell A.J."/>
            <person name="Barry K."/>
            <person name="Miller A.N."/>
            <person name="Grigoriev I.V."/>
            <person name="Debuchy R."/>
            <person name="Gladieux P."/>
            <person name="Thoren M.H."/>
            <person name="Johannesson H."/>
        </authorList>
    </citation>
    <scope>NUCLEOTIDE SEQUENCE</scope>
    <source>
        <strain evidence="2">SMH2392-1A</strain>
    </source>
</reference>
<dbReference type="PANTHER" id="PTHR33112">
    <property type="entry name" value="DOMAIN PROTEIN, PUTATIVE-RELATED"/>
    <property type="match status" value="1"/>
</dbReference>
<name>A0AA40AB27_9PEZI</name>
<dbReference type="Proteomes" id="UP001172101">
    <property type="component" value="Unassembled WGS sequence"/>
</dbReference>
<feature type="domain" description="Heterokaryon incompatibility" evidence="1">
    <location>
        <begin position="3"/>
        <end position="113"/>
    </location>
</feature>
<gene>
    <name evidence="2" type="ORF">B0T26DRAFT_341678</name>
</gene>
<keyword evidence="3" id="KW-1185">Reference proteome</keyword>
<accession>A0AA40AB27</accession>
<evidence type="ECO:0000313" key="2">
    <source>
        <dbReference type="EMBL" id="KAK0712604.1"/>
    </source>
</evidence>
<dbReference type="RefSeq" id="XP_060293927.1">
    <property type="nucleotide sequence ID" value="XM_060434484.1"/>
</dbReference>
<dbReference type="Pfam" id="PF06985">
    <property type="entry name" value="HET"/>
    <property type="match status" value="1"/>
</dbReference>
<dbReference type="AlphaFoldDB" id="A0AA40AB27"/>
<comment type="caution">
    <text evidence="2">The sequence shown here is derived from an EMBL/GenBank/DDBJ whole genome shotgun (WGS) entry which is preliminary data.</text>
</comment>
<dbReference type="PANTHER" id="PTHR33112:SF14">
    <property type="entry name" value="HETEROKARYON INCOMPATIBILITY DOMAIN-CONTAINING PROTEIN"/>
    <property type="match status" value="1"/>
</dbReference>
<evidence type="ECO:0000313" key="3">
    <source>
        <dbReference type="Proteomes" id="UP001172101"/>
    </source>
</evidence>
<sequence>MLLTQRLGVQYLWVDALCILQDDTSDKATHLAFMGDIWESALVTVIAASGRDASAGLLGVNLPRAFHQRSMKVLEPSDCAPALFVVTSQSQRPVGRSCVAETIWTTRGWTLQERALSRRTLAFTDDETFWSCQCCTWTEGIAAETDPNLLVPDLWSFRNGEGFINPDSQRRSGSGDDEIDASWAQFSYLIGEYSTRNLTDPGDAYDAFSSIIYAFERKMGSAFLWALPVARFDLGLCWLRSLHNGQARLKRRESLTTLPMTSLDCKVPFPSWSPLRWIGKVGLRIANQHTELGLTPEPMYHVLRNCPLRVVRVAMIISNDTEISLPPHPVAVFTVSGPVQKNTTYQAPPFHFEIWNVHKGSDGQQQQPVGHTDVCVPSDADDGTCSAGEGDYEFVLLATNRPMFGDHPAEKIVLQVMWRAGIAYRISIGDILEDAWSKAQPKMKLVVLG</sequence>
<proteinExistence type="predicted"/>